<dbReference type="RefSeq" id="WP_418160216.1">
    <property type="nucleotide sequence ID" value="NZ_JBBLZC010000014.1"/>
</dbReference>
<proteinExistence type="predicted"/>
<dbReference type="PANTHER" id="PTHR20857">
    <property type="entry name" value="THIAMINE-PHOSPHATE PYROPHOSPHORYLASE"/>
    <property type="match status" value="1"/>
</dbReference>
<protein>
    <submittedName>
        <fullName evidence="4">Thiamine phosphate synthase</fullName>
    </submittedName>
</protein>
<dbReference type="EMBL" id="JBBLZC010000014">
    <property type="protein sequence ID" value="MEK0084366.1"/>
    <property type="molecule type" value="Genomic_DNA"/>
</dbReference>
<dbReference type="Gene3D" id="3.20.20.70">
    <property type="entry name" value="Aldolase class I"/>
    <property type="match status" value="1"/>
</dbReference>
<dbReference type="Pfam" id="PF02581">
    <property type="entry name" value="TMP-TENI"/>
    <property type="match status" value="1"/>
</dbReference>
<name>A0ABU8XT28_9PROT</name>
<dbReference type="SUPFAM" id="SSF51391">
    <property type="entry name" value="Thiamin phosphate synthase"/>
    <property type="match status" value="1"/>
</dbReference>
<comment type="pathway">
    <text evidence="1">Cofactor biosynthesis; thiamine diphosphate biosynthesis.</text>
</comment>
<keyword evidence="2" id="KW-0784">Thiamine biosynthesis</keyword>
<dbReference type="InterPro" id="IPR013785">
    <property type="entry name" value="Aldolase_TIM"/>
</dbReference>
<organism evidence="4 5">
    <name type="scientific">Benzoatithermus flavus</name>
    <dbReference type="NCBI Taxonomy" id="3108223"/>
    <lineage>
        <taxon>Bacteria</taxon>
        <taxon>Pseudomonadati</taxon>
        <taxon>Pseudomonadota</taxon>
        <taxon>Alphaproteobacteria</taxon>
        <taxon>Geminicoccales</taxon>
        <taxon>Geminicoccaceae</taxon>
        <taxon>Benzoatithermus</taxon>
    </lineage>
</organism>
<dbReference type="CDD" id="cd00564">
    <property type="entry name" value="TMP_TenI"/>
    <property type="match status" value="1"/>
</dbReference>
<dbReference type="Proteomes" id="UP001375743">
    <property type="component" value="Unassembled WGS sequence"/>
</dbReference>
<dbReference type="PANTHER" id="PTHR20857:SF15">
    <property type="entry name" value="THIAMINE-PHOSPHATE SYNTHASE"/>
    <property type="match status" value="1"/>
</dbReference>
<sequence>MPGLLLFVPLGPDGLAPELEVLLAEGGIAAVVGDVTALPTAARGPALAAAREACHRRATAFFVRNDATAAHAAAADGVHLDDPAKVAAVRSQLGPDAIIGAACGRSRHTAMVAGEAGADYVMLGTLDRPVEDEDGLSELVAWWNELFVIPCAVAGRLTPDRAAAFVRAGADLVAVTAGGNDLPELARTVRAIGPRPASSAMQG</sequence>
<keyword evidence="5" id="KW-1185">Reference proteome</keyword>
<feature type="domain" description="Thiamine phosphate synthase/TenI" evidence="3">
    <location>
        <begin position="24"/>
        <end position="176"/>
    </location>
</feature>
<dbReference type="InterPro" id="IPR022998">
    <property type="entry name" value="ThiamineP_synth_TenI"/>
</dbReference>
<evidence type="ECO:0000256" key="1">
    <source>
        <dbReference type="ARBA" id="ARBA00004948"/>
    </source>
</evidence>
<accession>A0ABU8XT28</accession>
<evidence type="ECO:0000259" key="3">
    <source>
        <dbReference type="Pfam" id="PF02581"/>
    </source>
</evidence>
<gene>
    <name evidence="4" type="ORF">U1T56_14510</name>
</gene>
<evidence type="ECO:0000256" key="2">
    <source>
        <dbReference type="ARBA" id="ARBA00022977"/>
    </source>
</evidence>
<evidence type="ECO:0000313" key="5">
    <source>
        <dbReference type="Proteomes" id="UP001375743"/>
    </source>
</evidence>
<evidence type="ECO:0000313" key="4">
    <source>
        <dbReference type="EMBL" id="MEK0084366.1"/>
    </source>
</evidence>
<dbReference type="InterPro" id="IPR036206">
    <property type="entry name" value="ThiamineP_synth_sf"/>
</dbReference>
<comment type="caution">
    <text evidence="4">The sequence shown here is derived from an EMBL/GenBank/DDBJ whole genome shotgun (WGS) entry which is preliminary data.</text>
</comment>
<reference evidence="4 5" key="1">
    <citation type="submission" date="2024-01" db="EMBL/GenBank/DDBJ databases">
        <title>Multi-omics insights into the function and evolution of sodium benzoate biodegradation pathways in Benzoatithermus flavus gen. nov., sp. nov. from hot spring.</title>
        <authorList>
            <person name="Hu C.-J."/>
            <person name="Li W.-J."/>
        </authorList>
    </citation>
    <scope>NUCLEOTIDE SEQUENCE [LARGE SCALE GENOMIC DNA]</scope>
    <source>
        <strain evidence="4 5">SYSU G07066</strain>
    </source>
</reference>